<dbReference type="Gene3D" id="3.40.50.300">
    <property type="entry name" value="P-loop containing nucleotide triphosphate hydrolases"/>
    <property type="match status" value="2"/>
</dbReference>
<dbReference type="InterPro" id="IPR036187">
    <property type="entry name" value="DNA_mismatch_repair_MutS_sf"/>
</dbReference>
<keyword evidence="8" id="KW-1185">Reference proteome</keyword>
<evidence type="ECO:0000313" key="8">
    <source>
        <dbReference type="Proteomes" id="UP000502823"/>
    </source>
</evidence>
<evidence type="ECO:0000256" key="2">
    <source>
        <dbReference type="ARBA" id="ARBA00022741"/>
    </source>
</evidence>
<keyword evidence="2" id="KW-0547">Nucleotide-binding</keyword>
<evidence type="ECO:0000256" key="5">
    <source>
        <dbReference type="SAM" id="MobiDB-lite"/>
    </source>
</evidence>
<accession>A0A6L2PS96</accession>
<dbReference type="InParanoid" id="A0A6L2PS96"/>
<dbReference type="InterPro" id="IPR000432">
    <property type="entry name" value="DNA_mismatch_repair_MutS_C"/>
</dbReference>
<reference evidence="8" key="1">
    <citation type="submission" date="2020-01" db="EMBL/GenBank/DDBJ databases">
        <title>Draft genome sequence of the Termite Coptotermes fromosanus.</title>
        <authorList>
            <person name="Itakura S."/>
            <person name="Yosikawa Y."/>
            <person name="Umezawa K."/>
        </authorList>
    </citation>
    <scope>NUCLEOTIDE SEQUENCE [LARGE SCALE GENOMIC DNA]</scope>
</reference>
<dbReference type="Proteomes" id="UP000502823">
    <property type="component" value="Unassembled WGS sequence"/>
</dbReference>
<dbReference type="OrthoDB" id="29596at2759"/>
<protein>
    <recommendedName>
        <fullName evidence="6">DNA mismatch repair proteins mutS family domain-containing protein</fullName>
    </recommendedName>
</protein>
<dbReference type="GO" id="GO:0140664">
    <property type="term" value="F:ATP-dependent DNA damage sensor activity"/>
    <property type="evidence" value="ECO:0007669"/>
    <property type="project" value="InterPro"/>
</dbReference>
<evidence type="ECO:0000256" key="3">
    <source>
        <dbReference type="ARBA" id="ARBA00022840"/>
    </source>
</evidence>
<comment type="similarity">
    <text evidence="1">Belongs to the DNA mismatch repair MutS family.</text>
</comment>
<name>A0A6L2PS96_COPFO</name>
<dbReference type="InterPro" id="IPR007696">
    <property type="entry name" value="DNA_mismatch_repair_MutS_core"/>
</dbReference>
<dbReference type="Gene3D" id="1.10.1420.10">
    <property type="match status" value="1"/>
</dbReference>
<dbReference type="SMART" id="SM00533">
    <property type="entry name" value="MUTSd"/>
    <property type="match status" value="1"/>
</dbReference>
<dbReference type="InterPro" id="IPR045076">
    <property type="entry name" value="MutS"/>
</dbReference>
<evidence type="ECO:0000256" key="4">
    <source>
        <dbReference type="ARBA" id="ARBA00023125"/>
    </source>
</evidence>
<feature type="compositionally biased region" description="Polar residues" evidence="5">
    <location>
        <begin position="11"/>
        <end position="31"/>
    </location>
</feature>
<feature type="domain" description="DNA mismatch repair proteins mutS family" evidence="6">
    <location>
        <begin position="651"/>
        <end position="667"/>
    </location>
</feature>
<dbReference type="GO" id="GO:0005634">
    <property type="term" value="C:nucleus"/>
    <property type="evidence" value="ECO:0007669"/>
    <property type="project" value="TreeGrafter"/>
</dbReference>
<dbReference type="SUPFAM" id="SSF52540">
    <property type="entry name" value="P-loop containing nucleoside triphosphate hydrolases"/>
    <property type="match status" value="1"/>
</dbReference>
<dbReference type="PIRSF" id="PIRSF037677">
    <property type="entry name" value="DNA_mis_repair_Msh6"/>
    <property type="match status" value="1"/>
</dbReference>
<proteinExistence type="inferred from homology"/>
<dbReference type="SMART" id="SM00534">
    <property type="entry name" value="MUTSac"/>
    <property type="match status" value="1"/>
</dbReference>
<dbReference type="PROSITE" id="PS00486">
    <property type="entry name" value="DNA_MISMATCH_REPAIR_2"/>
    <property type="match status" value="1"/>
</dbReference>
<comment type="caution">
    <text evidence="7">The sequence shown here is derived from an EMBL/GenBank/DDBJ whole genome shotgun (WGS) entry which is preliminary data.</text>
</comment>
<dbReference type="InterPro" id="IPR027417">
    <property type="entry name" value="P-loop_NTPase"/>
</dbReference>
<evidence type="ECO:0000256" key="1">
    <source>
        <dbReference type="ARBA" id="ARBA00006271"/>
    </source>
</evidence>
<dbReference type="GO" id="GO:0030983">
    <property type="term" value="F:mismatched DNA binding"/>
    <property type="evidence" value="ECO:0007669"/>
    <property type="project" value="InterPro"/>
</dbReference>
<sequence length="814" mass="91336">CPQRGVDRVSASDTDYNGPGSQIQSSSNVTKSVFHSTETDKEYATTDSKEDLVVLSVFWHKGMFGAAYYTAETSEVNIVTDIVDVNPDFNILQSLYHLVEPTCVLVSSQVPETFISVLKSLTGADSPSGHSTSRENVQPEKKLNILSRKDYNFEACRRRVLLLKLPSEPQECNEDEHLMYLNSLIDMTNESMIQALGVLLKWLDISWGFLDLDQLTQAPIIAVNTISLEDIVMINRETYEALQIFNQLAHPSSFKRGVHGSYKEGLSVYGIFNRCKSQLGCKFMRIMFLQPSRDITLLNSRLDVVQFCVEPKNEELVKNMLVCLQNIKSIARILSRLTRLSASVCEWKCLHKTVYYGIVLGNMCEVIVSEAKLFREIAGCITEEMQQIDYCINRIIDFKEAEVQNTFVVKHGVDEDLDRLKQNCGGIPDLISSVAQQELKDLPPYIKECAIVYIPEIGYLLSLPPWKQLMSDEDWDVPGIEFLFKLGTVGHYKTARCQEIDGMLGDTMVEIVDYESRILLKLVQFIQERIAPLHKLIKLASELDCLIALALVAKENNYTRPTLTEERVLEIEGGRHPLQELCVDDFVPNDTFSSDNHSLMKIITGPNSSGKSVYLKQVAVIAYLAHIGSFVPANRAKIGMILSLYCSTPSSLIIVDEFGKGTTEIDGLALLASCLDHFLSRGVKCPHVLASTHFHDVVNLIQKSKYLKLQTMEYIVDQDGQIINLYKLKEGSVKTSCALPIAQSILLGPVACNRAEKVSNVRNTKTERFSIIMGHNRKAVPTVCFPKIHIYEALKSGGEIPVPPNSKRALRMEK</sequence>
<gene>
    <name evidence="7" type="ORF">Cfor_04895</name>
</gene>
<dbReference type="EMBL" id="BLKM01000462">
    <property type="protein sequence ID" value="GFG34042.1"/>
    <property type="molecule type" value="Genomic_DNA"/>
</dbReference>
<dbReference type="Pfam" id="PF05192">
    <property type="entry name" value="MutS_III"/>
    <property type="match status" value="1"/>
</dbReference>
<dbReference type="InterPro" id="IPR017261">
    <property type="entry name" value="DNA_mismatch_repair_MutS/MSH"/>
</dbReference>
<organism evidence="7 8">
    <name type="scientific">Coptotermes formosanus</name>
    <name type="common">Formosan subterranean termite</name>
    <dbReference type="NCBI Taxonomy" id="36987"/>
    <lineage>
        <taxon>Eukaryota</taxon>
        <taxon>Metazoa</taxon>
        <taxon>Ecdysozoa</taxon>
        <taxon>Arthropoda</taxon>
        <taxon>Hexapoda</taxon>
        <taxon>Insecta</taxon>
        <taxon>Pterygota</taxon>
        <taxon>Neoptera</taxon>
        <taxon>Polyneoptera</taxon>
        <taxon>Dictyoptera</taxon>
        <taxon>Blattodea</taxon>
        <taxon>Blattoidea</taxon>
        <taxon>Termitoidae</taxon>
        <taxon>Rhinotermitidae</taxon>
        <taxon>Coptotermes</taxon>
    </lineage>
</organism>
<dbReference type="Pfam" id="PF00488">
    <property type="entry name" value="MutS_V"/>
    <property type="match status" value="2"/>
</dbReference>
<dbReference type="GO" id="GO:0005524">
    <property type="term" value="F:ATP binding"/>
    <property type="evidence" value="ECO:0007669"/>
    <property type="project" value="UniProtKB-KW"/>
</dbReference>
<dbReference type="PANTHER" id="PTHR11361">
    <property type="entry name" value="DNA MISMATCH REPAIR PROTEIN MUTS FAMILY MEMBER"/>
    <property type="match status" value="1"/>
</dbReference>
<dbReference type="AlphaFoldDB" id="A0A6L2PS96"/>
<feature type="region of interest" description="Disordered" evidence="5">
    <location>
        <begin position="1"/>
        <end position="31"/>
    </location>
</feature>
<evidence type="ECO:0000313" key="7">
    <source>
        <dbReference type="EMBL" id="GFG34042.1"/>
    </source>
</evidence>
<feature type="non-terminal residue" evidence="7">
    <location>
        <position position="1"/>
    </location>
</feature>
<dbReference type="PANTHER" id="PTHR11361:SF20">
    <property type="entry name" value="MUTS PROTEIN HOMOLOG 5"/>
    <property type="match status" value="1"/>
</dbReference>
<dbReference type="SUPFAM" id="SSF48334">
    <property type="entry name" value="DNA repair protein MutS, domain III"/>
    <property type="match status" value="1"/>
</dbReference>
<dbReference type="GO" id="GO:0051026">
    <property type="term" value="P:chiasma assembly"/>
    <property type="evidence" value="ECO:0007669"/>
    <property type="project" value="TreeGrafter"/>
</dbReference>
<keyword evidence="4" id="KW-0238">DNA-binding</keyword>
<keyword evidence="3" id="KW-0067">ATP-binding</keyword>
<evidence type="ECO:0000259" key="6">
    <source>
        <dbReference type="PROSITE" id="PS00486"/>
    </source>
</evidence>
<dbReference type="GO" id="GO:0006298">
    <property type="term" value="P:mismatch repair"/>
    <property type="evidence" value="ECO:0007669"/>
    <property type="project" value="InterPro"/>
</dbReference>